<dbReference type="EMBL" id="PGOL01000888">
    <property type="protein sequence ID" value="PKI63512.1"/>
    <property type="molecule type" value="Genomic_DNA"/>
</dbReference>
<proteinExistence type="predicted"/>
<accession>A0A2I0K4P6</accession>
<evidence type="ECO:0000313" key="2">
    <source>
        <dbReference type="Proteomes" id="UP000233551"/>
    </source>
</evidence>
<sequence length="137" mass="15500">MHASDSENRFWPPEGVCYAKKSCSLAIHPNIDVPNLQVRFFYLFFHPYVGLTVHDVLRETVRGLGIAMVIAEVFWEGTKEDFLRTSSLLFRVQVEALALVVVAMAVVGPGHPPTSLRDIQWYVFTAPGLPLDHSRYK</sequence>
<dbReference type="Proteomes" id="UP000233551">
    <property type="component" value="Unassembled WGS sequence"/>
</dbReference>
<organism evidence="1 2">
    <name type="scientific">Punica granatum</name>
    <name type="common">Pomegranate</name>
    <dbReference type="NCBI Taxonomy" id="22663"/>
    <lineage>
        <taxon>Eukaryota</taxon>
        <taxon>Viridiplantae</taxon>
        <taxon>Streptophyta</taxon>
        <taxon>Embryophyta</taxon>
        <taxon>Tracheophyta</taxon>
        <taxon>Spermatophyta</taxon>
        <taxon>Magnoliopsida</taxon>
        <taxon>eudicotyledons</taxon>
        <taxon>Gunneridae</taxon>
        <taxon>Pentapetalae</taxon>
        <taxon>rosids</taxon>
        <taxon>malvids</taxon>
        <taxon>Myrtales</taxon>
        <taxon>Lythraceae</taxon>
        <taxon>Punica</taxon>
    </lineage>
</organism>
<keyword evidence="2" id="KW-1185">Reference proteome</keyword>
<name>A0A2I0K4P6_PUNGR</name>
<protein>
    <submittedName>
        <fullName evidence="1">Uncharacterized protein</fullName>
    </submittedName>
</protein>
<evidence type="ECO:0000313" key="1">
    <source>
        <dbReference type="EMBL" id="PKI63512.1"/>
    </source>
</evidence>
<gene>
    <name evidence="1" type="ORF">CRG98_016179</name>
</gene>
<comment type="caution">
    <text evidence="1">The sequence shown here is derived from an EMBL/GenBank/DDBJ whole genome shotgun (WGS) entry which is preliminary data.</text>
</comment>
<dbReference type="AlphaFoldDB" id="A0A2I0K4P6"/>
<reference evidence="1 2" key="1">
    <citation type="submission" date="2017-11" db="EMBL/GenBank/DDBJ databases">
        <title>De-novo sequencing of pomegranate (Punica granatum L.) genome.</title>
        <authorList>
            <person name="Akparov Z."/>
            <person name="Amiraslanov A."/>
            <person name="Hajiyeva S."/>
            <person name="Abbasov M."/>
            <person name="Kaur K."/>
            <person name="Hamwieh A."/>
            <person name="Solovyev V."/>
            <person name="Salamov A."/>
            <person name="Braich B."/>
            <person name="Kosarev P."/>
            <person name="Mahmoud A."/>
            <person name="Hajiyev E."/>
            <person name="Babayeva S."/>
            <person name="Izzatullayeva V."/>
            <person name="Mammadov A."/>
            <person name="Mammadov A."/>
            <person name="Sharifova S."/>
            <person name="Ojaghi J."/>
            <person name="Eynullazada K."/>
            <person name="Bayramov B."/>
            <person name="Abdulazimova A."/>
            <person name="Shahmuradov I."/>
        </authorList>
    </citation>
    <scope>NUCLEOTIDE SEQUENCE [LARGE SCALE GENOMIC DNA]</scope>
    <source>
        <strain evidence="2">cv. AG2017</strain>
        <tissue evidence="1">Leaf</tissue>
    </source>
</reference>